<protein>
    <submittedName>
        <fullName evidence="6">MioC protein</fullName>
    </submittedName>
</protein>
<evidence type="ECO:0000259" key="5">
    <source>
        <dbReference type="PROSITE" id="PS50902"/>
    </source>
</evidence>
<evidence type="ECO:0000313" key="6">
    <source>
        <dbReference type="EMBL" id="MDR7305091.1"/>
    </source>
</evidence>
<evidence type="ECO:0000256" key="2">
    <source>
        <dbReference type="ARBA" id="ARBA00022630"/>
    </source>
</evidence>
<dbReference type="EMBL" id="JAVDXO010000001">
    <property type="protein sequence ID" value="MDR7305091.1"/>
    <property type="molecule type" value="Genomic_DNA"/>
</dbReference>
<organism evidence="6 7">
    <name type="scientific">Rhodoferax saidenbachensis</name>
    <dbReference type="NCBI Taxonomy" id="1484693"/>
    <lineage>
        <taxon>Bacteria</taxon>
        <taxon>Pseudomonadati</taxon>
        <taxon>Pseudomonadota</taxon>
        <taxon>Betaproteobacteria</taxon>
        <taxon>Burkholderiales</taxon>
        <taxon>Comamonadaceae</taxon>
        <taxon>Rhodoferax</taxon>
    </lineage>
</organism>
<keyword evidence="4" id="KW-0249">Electron transport</keyword>
<proteinExistence type="predicted"/>
<comment type="caution">
    <text evidence="6">The sequence shown here is derived from an EMBL/GenBank/DDBJ whole genome shotgun (WGS) entry which is preliminary data.</text>
</comment>
<dbReference type="PANTHER" id="PTHR19384:SF128">
    <property type="entry name" value="NADPH OXIDOREDUCTASE A"/>
    <property type="match status" value="1"/>
</dbReference>
<keyword evidence="7" id="KW-1185">Reference proteome</keyword>
<accession>A0ABU1ZHS3</accession>
<dbReference type="InterPro" id="IPR008254">
    <property type="entry name" value="Flavodoxin/NO_synth"/>
</dbReference>
<dbReference type="PROSITE" id="PS50902">
    <property type="entry name" value="FLAVODOXIN_LIKE"/>
    <property type="match status" value="1"/>
</dbReference>
<evidence type="ECO:0000313" key="7">
    <source>
        <dbReference type="Proteomes" id="UP001268089"/>
    </source>
</evidence>
<feature type="domain" description="Flavodoxin-like" evidence="5">
    <location>
        <begin position="3"/>
        <end position="145"/>
    </location>
</feature>
<keyword evidence="4" id="KW-0813">Transport</keyword>
<sequence>MQITILVGSVHGNASAVAQALQMAADDIAAQITVLPMDGLGIAVFDQPGAFIICTSTTGSGDVPDNAQALFHSLDAQAKYLGHVRFGLVALCDSSYGDSFMGGGKQFDERLRDLGARRVGEVCVLDTMETSQPEEDAVAWLKAWAVQLATVA</sequence>
<dbReference type="Gene3D" id="3.40.50.360">
    <property type="match status" value="1"/>
</dbReference>
<dbReference type="Proteomes" id="UP001268089">
    <property type="component" value="Unassembled WGS sequence"/>
</dbReference>
<gene>
    <name evidence="6" type="ORF">J2X15_000357</name>
</gene>
<evidence type="ECO:0000256" key="4">
    <source>
        <dbReference type="ARBA" id="ARBA00022982"/>
    </source>
</evidence>
<keyword evidence="2" id="KW-0285">Flavoprotein</keyword>
<dbReference type="InterPro" id="IPR001094">
    <property type="entry name" value="Flavdoxin-like"/>
</dbReference>
<comment type="cofactor">
    <cofactor evidence="1">
        <name>FMN</name>
        <dbReference type="ChEBI" id="CHEBI:58210"/>
    </cofactor>
</comment>
<dbReference type="RefSeq" id="WP_310338896.1">
    <property type="nucleotide sequence ID" value="NZ_JAVDXO010000001.1"/>
</dbReference>
<keyword evidence="3" id="KW-0288">FMN</keyword>
<evidence type="ECO:0000256" key="1">
    <source>
        <dbReference type="ARBA" id="ARBA00001917"/>
    </source>
</evidence>
<name>A0ABU1ZHS3_9BURK</name>
<dbReference type="Pfam" id="PF00258">
    <property type="entry name" value="Flavodoxin_1"/>
    <property type="match status" value="1"/>
</dbReference>
<dbReference type="InterPro" id="IPR029039">
    <property type="entry name" value="Flavoprotein-like_sf"/>
</dbReference>
<dbReference type="PRINTS" id="PR00369">
    <property type="entry name" value="FLAVODOXIN"/>
</dbReference>
<dbReference type="SUPFAM" id="SSF52218">
    <property type="entry name" value="Flavoproteins"/>
    <property type="match status" value="1"/>
</dbReference>
<dbReference type="PANTHER" id="PTHR19384">
    <property type="entry name" value="NITRIC OXIDE SYNTHASE-RELATED"/>
    <property type="match status" value="1"/>
</dbReference>
<reference evidence="6 7" key="1">
    <citation type="submission" date="2023-07" db="EMBL/GenBank/DDBJ databases">
        <title>Sorghum-associated microbial communities from plants grown in Nebraska, USA.</title>
        <authorList>
            <person name="Schachtman D."/>
        </authorList>
    </citation>
    <scope>NUCLEOTIDE SEQUENCE [LARGE SCALE GENOMIC DNA]</scope>
    <source>
        <strain evidence="6 7">BE308</strain>
    </source>
</reference>
<evidence type="ECO:0000256" key="3">
    <source>
        <dbReference type="ARBA" id="ARBA00022643"/>
    </source>
</evidence>